<sequence>MNFKQLEAFYWLTRLKSYQRVADHIGLTQPAVSARISGLEDSLGVSLIDRTEMEFTLTEQGHEVAEYAETFLNLSEALTARLKVKQKRRYTIGAVGMVTKTWGVTLRRKILTSPGGELVDFHSGSNVDLKHQLRSGALDMAFVTGEAGLPQMPNSFSVQYHVGWVARPDVVGEVTRPMTPDELRGLPLILYPHTSPLFGPVAELVDETRRRPNSRHTGNSLGTICDMVRSGYGASAVPLAALEREIAAGMLVEIPTTVQLAPLDIRCVHVNKARKAQTEAIFALAAQAAEEWATAHPRYVSFSSL</sequence>
<dbReference type="Pfam" id="PF00126">
    <property type="entry name" value="HTH_1"/>
    <property type="match status" value="1"/>
</dbReference>
<dbReference type="Gene3D" id="1.10.10.10">
    <property type="entry name" value="Winged helix-like DNA-binding domain superfamily/Winged helix DNA-binding domain"/>
    <property type="match status" value="1"/>
</dbReference>
<dbReference type="KEGG" id="daa:AKL17_0998"/>
<dbReference type="PATRIC" id="fig|1335048.3.peg.1035"/>
<keyword evidence="7" id="KW-1185">Reference proteome</keyword>
<feature type="domain" description="HTH lysR-type" evidence="5">
    <location>
        <begin position="1"/>
        <end position="58"/>
    </location>
</feature>
<keyword evidence="4" id="KW-0804">Transcription</keyword>
<dbReference type="PANTHER" id="PTHR30126:SF77">
    <property type="entry name" value="TRANSCRIPTIONAL REGULATORY PROTEIN"/>
    <property type="match status" value="1"/>
</dbReference>
<evidence type="ECO:0000256" key="4">
    <source>
        <dbReference type="ARBA" id="ARBA00023163"/>
    </source>
</evidence>
<dbReference type="InterPro" id="IPR000847">
    <property type="entry name" value="LysR_HTH_N"/>
</dbReference>
<dbReference type="InterPro" id="IPR005119">
    <property type="entry name" value="LysR_subst-bd"/>
</dbReference>
<evidence type="ECO:0000313" key="6">
    <source>
        <dbReference type="EMBL" id="AMY68257.1"/>
    </source>
</evidence>
<dbReference type="STRING" id="1335048.AKL17_0998"/>
<keyword evidence="2" id="KW-0805">Transcription regulation</keyword>
<organism evidence="6 7">
    <name type="scientific">Frigidibacter mobilis</name>
    <dbReference type="NCBI Taxonomy" id="1335048"/>
    <lineage>
        <taxon>Bacteria</taxon>
        <taxon>Pseudomonadati</taxon>
        <taxon>Pseudomonadota</taxon>
        <taxon>Alphaproteobacteria</taxon>
        <taxon>Rhodobacterales</taxon>
        <taxon>Paracoccaceae</taxon>
        <taxon>Frigidibacter</taxon>
    </lineage>
</organism>
<gene>
    <name evidence="6" type="ORF">AKL17_0998</name>
</gene>
<protein>
    <submittedName>
        <fullName evidence="6">Transcriptional regulator protein</fullName>
    </submittedName>
</protein>
<evidence type="ECO:0000256" key="3">
    <source>
        <dbReference type="ARBA" id="ARBA00023125"/>
    </source>
</evidence>
<name>A0A159Z0F5_9RHOB</name>
<accession>A0A159Z0F5</accession>
<dbReference type="GO" id="GO:0000976">
    <property type="term" value="F:transcription cis-regulatory region binding"/>
    <property type="evidence" value="ECO:0007669"/>
    <property type="project" value="TreeGrafter"/>
</dbReference>
<dbReference type="Proteomes" id="UP000076128">
    <property type="component" value="Chromosome"/>
</dbReference>
<dbReference type="CDD" id="cd05466">
    <property type="entry name" value="PBP2_LTTR_substrate"/>
    <property type="match status" value="1"/>
</dbReference>
<evidence type="ECO:0000256" key="1">
    <source>
        <dbReference type="ARBA" id="ARBA00009437"/>
    </source>
</evidence>
<dbReference type="Pfam" id="PF03466">
    <property type="entry name" value="LysR_substrate"/>
    <property type="match status" value="1"/>
</dbReference>
<dbReference type="SUPFAM" id="SSF46785">
    <property type="entry name" value="Winged helix' DNA-binding domain"/>
    <property type="match status" value="1"/>
</dbReference>
<reference evidence="6 7" key="1">
    <citation type="submission" date="2015-09" db="EMBL/GenBank/DDBJ databases">
        <title>Complete genome sequence of Defluviimonas alba cai42t isolated from an oilfield in Xinjiang.</title>
        <authorList>
            <person name="Geng S."/>
            <person name="Pan X."/>
            <person name="Wu X."/>
        </authorList>
    </citation>
    <scope>NUCLEOTIDE SEQUENCE [LARGE SCALE GENOMIC DNA]</scope>
    <source>
        <strain evidence="7">cai42</strain>
    </source>
</reference>
<proteinExistence type="inferred from homology"/>
<dbReference type="PANTHER" id="PTHR30126">
    <property type="entry name" value="HTH-TYPE TRANSCRIPTIONAL REGULATOR"/>
    <property type="match status" value="1"/>
</dbReference>
<comment type="similarity">
    <text evidence="1">Belongs to the LysR transcriptional regulatory family.</text>
</comment>
<dbReference type="RefSeq" id="WP_066811104.1">
    <property type="nucleotide sequence ID" value="NZ_CP012661.1"/>
</dbReference>
<dbReference type="OrthoDB" id="9791253at2"/>
<evidence type="ECO:0000313" key="7">
    <source>
        <dbReference type="Proteomes" id="UP000076128"/>
    </source>
</evidence>
<dbReference type="PRINTS" id="PR00039">
    <property type="entry name" value="HTHLYSR"/>
</dbReference>
<dbReference type="SUPFAM" id="SSF53850">
    <property type="entry name" value="Periplasmic binding protein-like II"/>
    <property type="match status" value="1"/>
</dbReference>
<dbReference type="GO" id="GO:0003700">
    <property type="term" value="F:DNA-binding transcription factor activity"/>
    <property type="evidence" value="ECO:0007669"/>
    <property type="project" value="InterPro"/>
</dbReference>
<dbReference type="PROSITE" id="PS50931">
    <property type="entry name" value="HTH_LYSR"/>
    <property type="match status" value="1"/>
</dbReference>
<dbReference type="EMBL" id="CP012661">
    <property type="protein sequence ID" value="AMY68257.1"/>
    <property type="molecule type" value="Genomic_DNA"/>
</dbReference>
<keyword evidence="3" id="KW-0238">DNA-binding</keyword>
<dbReference type="AlphaFoldDB" id="A0A159Z0F5"/>
<dbReference type="Gene3D" id="3.40.190.290">
    <property type="match status" value="1"/>
</dbReference>
<evidence type="ECO:0000259" key="5">
    <source>
        <dbReference type="PROSITE" id="PS50931"/>
    </source>
</evidence>
<dbReference type="InterPro" id="IPR036388">
    <property type="entry name" value="WH-like_DNA-bd_sf"/>
</dbReference>
<evidence type="ECO:0000256" key="2">
    <source>
        <dbReference type="ARBA" id="ARBA00023015"/>
    </source>
</evidence>
<dbReference type="InterPro" id="IPR036390">
    <property type="entry name" value="WH_DNA-bd_sf"/>
</dbReference>